<feature type="binding site" evidence="8">
    <location>
        <position position="184"/>
    </location>
    <ligand>
        <name>ATP</name>
        <dbReference type="ChEBI" id="CHEBI:30616"/>
    </ligand>
</feature>
<feature type="binding site" evidence="8">
    <location>
        <position position="263"/>
    </location>
    <ligand>
        <name>Mg(2+)</name>
        <dbReference type="ChEBI" id="CHEBI:18420"/>
    </ligand>
</feature>
<evidence type="ECO:0000256" key="5">
    <source>
        <dbReference type="ARBA" id="ARBA00022741"/>
    </source>
</evidence>
<dbReference type="NCBIfam" id="NF000658">
    <property type="entry name" value="PRK00029.1"/>
    <property type="match status" value="1"/>
</dbReference>
<feature type="binding site" evidence="8">
    <location>
        <position position="111"/>
    </location>
    <ligand>
        <name>ATP</name>
        <dbReference type="ChEBI" id="CHEBI:30616"/>
    </ligand>
</feature>
<evidence type="ECO:0000256" key="6">
    <source>
        <dbReference type="ARBA" id="ARBA00022840"/>
    </source>
</evidence>
<comment type="catalytic activity">
    <reaction evidence="8">
        <text>L-seryl-[protein] + ATP = 3-O-(5'-adenylyl)-L-seryl-[protein] + diphosphate</text>
        <dbReference type="Rhea" id="RHEA:58120"/>
        <dbReference type="Rhea" id="RHEA-COMP:9863"/>
        <dbReference type="Rhea" id="RHEA-COMP:15073"/>
        <dbReference type="ChEBI" id="CHEBI:29999"/>
        <dbReference type="ChEBI" id="CHEBI:30616"/>
        <dbReference type="ChEBI" id="CHEBI:33019"/>
        <dbReference type="ChEBI" id="CHEBI:142516"/>
        <dbReference type="EC" id="2.7.7.108"/>
    </reaction>
</comment>
<reference evidence="9 10" key="1">
    <citation type="journal article" date="2019" name="mSystems">
        <title>Life at home and on the roam: Genomic adaptions reflect the dual lifestyle of an intracellular, facultative symbiont.</title>
        <authorList>
            <person name="Burgsdorf I."/>
        </authorList>
    </citation>
    <scope>NUCLEOTIDE SEQUENCE [LARGE SCALE GENOMIC DNA]</scope>
    <source>
        <strain evidence="9">277cV</strain>
    </source>
</reference>
<dbReference type="InterPro" id="IPR003846">
    <property type="entry name" value="SelO"/>
</dbReference>
<evidence type="ECO:0000256" key="2">
    <source>
        <dbReference type="ARBA" id="ARBA00022679"/>
    </source>
</evidence>
<feature type="binding site" evidence="8">
    <location>
        <position position="88"/>
    </location>
    <ligand>
        <name>ATP</name>
        <dbReference type="ChEBI" id="CHEBI:30616"/>
    </ligand>
</feature>
<feature type="binding site" evidence="8">
    <location>
        <position position="123"/>
    </location>
    <ligand>
        <name>ATP</name>
        <dbReference type="ChEBI" id="CHEBI:30616"/>
    </ligand>
</feature>
<name>A0A524RMC0_9CHRO</name>
<dbReference type="HAMAP" id="MF_00692">
    <property type="entry name" value="SelO"/>
    <property type="match status" value="1"/>
</dbReference>
<dbReference type="GO" id="GO:0070733">
    <property type="term" value="F:AMPylase activity"/>
    <property type="evidence" value="ECO:0007669"/>
    <property type="project" value="UniProtKB-EC"/>
</dbReference>
<keyword evidence="5 8" id="KW-0547">Nucleotide-binding</keyword>
<organism evidence="9 10">
    <name type="scientific">Aphanocapsa feldmannii 277cV</name>
    <dbReference type="NCBI Taxonomy" id="2507553"/>
    <lineage>
        <taxon>Bacteria</taxon>
        <taxon>Bacillati</taxon>
        <taxon>Cyanobacteriota</taxon>
        <taxon>Cyanophyceae</taxon>
        <taxon>Oscillatoriophycideae</taxon>
        <taxon>Chroococcales</taxon>
        <taxon>Microcystaceae</taxon>
        <taxon>Aphanocapsa</taxon>
    </lineage>
</organism>
<feature type="active site" description="Proton acceptor" evidence="8">
    <location>
        <position position="253"/>
    </location>
</feature>
<comment type="cofactor">
    <cofactor evidence="8">
        <name>Mg(2+)</name>
        <dbReference type="ChEBI" id="CHEBI:18420"/>
    </cofactor>
    <cofactor evidence="8">
        <name>Mn(2+)</name>
        <dbReference type="ChEBI" id="CHEBI:29035"/>
    </cofactor>
</comment>
<evidence type="ECO:0000256" key="7">
    <source>
        <dbReference type="ARBA" id="ARBA00022842"/>
    </source>
</evidence>
<dbReference type="Proteomes" id="UP000317990">
    <property type="component" value="Unassembled WGS sequence"/>
</dbReference>
<dbReference type="PANTHER" id="PTHR12153">
    <property type="entry name" value="SELENOPROTEIN O"/>
    <property type="match status" value="1"/>
</dbReference>
<comment type="function">
    <text evidence="8">Nucleotidyltransferase involved in the post-translational modification of proteins. It can catalyze the addition of adenosine monophosphate (AMP) or uridine monophosphate (UMP) to a protein, resulting in modifications known as AMPylation and UMPylation.</text>
</comment>
<keyword evidence="3 8" id="KW-0548">Nucleotidyltransferase</keyword>
<evidence type="ECO:0000313" key="9">
    <source>
        <dbReference type="EMBL" id="TGG91440.1"/>
    </source>
</evidence>
<evidence type="ECO:0000313" key="10">
    <source>
        <dbReference type="Proteomes" id="UP000317990"/>
    </source>
</evidence>
<feature type="binding site" evidence="8">
    <location>
        <position position="177"/>
    </location>
    <ligand>
        <name>ATP</name>
        <dbReference type="ChEBI" id="CHEBI:30616"/>
    </ligand>
</feature>
<comment type="catalytic activity">
    <reaction evidence="8">
        <text>L-histidyl-[protein] + UTP = N(tele)-(5'-uridylyl)-L-histidyl-[protein] + diphosphate</text>
        <dbReference type="Rhea" id="RHEA:83891"/>
        <dbReference type="Rhea" id="RHEA-COMP:9745"/>
        <dbReference type="Rhea" id="RHEA-COMP:20239"/>
        <dbReference type="ChEBI" id="CHEBI:29979"/>
        <dbReference type="ChEBI" id="CHEBI:33019"/>
        <dbReference type="ChEBI" id="CHEBI:46398"/>
        <dbReference type="ChEBI" id="CHEBI:233474"/>
    </reaction>
</comment>
<dbReference type="EMBL" id="SRMO01000078">
    <property type="protein sequence ID" value="TGG91440.1"/>
    <property type="molecule type" value="Genomic_DNA"/>
</dbReference>
<keyword evidence="2 8" id="KW-0808">Transferase</keyword>
<dbReference type="GO" id="GO:0000287">
    <property type="term" value="F:magnesium ion binding"/>
    <property type="evidence" value="ECO:0007669"/>
    <property type="project" value="UniProtKB-UniRule"/>
</dbReference>
<dbReference type="GO" id="GO:0030145">
    <property type="term" value="F:manganese ion binding"/>
    <property type="evidence" value="ECO:0007669"/>
    <property type="project" value="UniProtKB-UniRule"/>
</dbReference>
<dbReference type="Pfam" id="PF02696">
    <property type="entry name" value="SelO"/>
    <property type="match status" value="1"/>
</dbReference>
<dbReference type="EC" id="2.7.7.-" evidence="8"/>
<protein>
    <recommendedName>
        <fullName evidence="8">Protein nucleotidyltransferase YdiU</fullName>
        <ecNumber evidence="8">2.7.7.-</ecNumber>
    </recommendedName>
    <alternativeName>
        <fullName evidence="8">Protein adenylyltransferase YdiU</fullName>
        <ecNumber evidence="8">2.7.7.108</ecNumber>
    </alternativeName>
    <alternativeName>
        <fullName evidence="8">Protein uridylyltransferase YdiU</fullName>
        <ecNumber evidence="8">2.7.7.-</ecNumber>
    </alternativeName>
</protein>
<comment type="catalytic activity">
    <reaction evidence="8">
        <text>L-threonyl-[protein] + ATP = 3-O-(5'-adenylyl)-L-threonyl-[protein] + diphosphate</text>
        <dbReference type="Rhea" id="RHEA:54292"/>
        <dbReference type="Rhea" id="RHEA-COMP:11060"/>
        <dbReference type="Rhea" id="RHEA-COMP:13847"/>
        <dbReference type="ChEBI" id="CHEBI:30013"/>
        <dbReference type="ChEBI" id="CHEBI:30616"/>
        <dbReference type="ChEBI" id="CHEBI:33019"/>
        <dbReference type="ChEBI" id="CHEBI:138113"/>
        <dbReference type="EC" id="2.7.7.108"/>
    </reaction>
</comment>
<proteinExistence type="inferred from homology"/>
<evidence type="ECO:0000256" key="8">
    <source>
        <dbReference type="HAMAP-Rule" id="MF_00692"/>
    </source>
</evidence>
<evidence type="ECO:0000256" key="3">
    <source>
        <dbReference type="ARBA" id="ARBA00022695"/>
    </source>
</evidence>
<keyword evidence="8" id="KW-0464">Manganese</keyword>
<dbReference type="EC" id="2.7.7.108" evidence="8"/>
<keyword evidence="4 8" id="KW-0479">Metal-binding</keyword>
<comment type="catalytic activity">
    <reaction evidence="8">
        <text>L-seryl-[protein] + UTP = O-(5'-uridylyl)-L-seryl-[protein] + diphosphate</text>
        <dbReference type="Rhea" id="RHEA:64604"/>
        <dbReference type="Rhea" id="RHEA-COMP:9863"/>
        <dbReference type="Rhea" id="RHEA-COMP:16635"/>
        <dbReference type="ChEBI" id="CHEBI:29999"/>
        <dbReference type="ChEBI" id="CHEBI:33019"/>
        <dbReference type="ChEBI" id="CHEBI:46398"/>
        <dbReference type="ChEBI" id="CHEBI:156051"/>
    </reaction>
</comment>
<dbReference type="GO" id="GO:0005524">
    <property type="term" value="F:ATP binding"/>
    <property type="evidence" value="ECO:0007669"/>
    <property type="project" value="UniProtKB-UniRule"/>
</dbReference>
<feature type="binding site" evidence="8">
    <location>
        <position position="124"/>
    </location>
    <ligand>
        <name>ATP</name>
        <dbReference type="ChEBI" id="CHEBI:30616"/>
    </ligand>
</feature>
<sequence>MNPLLSASYEPAMEGLGDEYWDVVEAAVFPSTRLRYRCDDLLIQLGFDPARLSDGDLEQALGRFEARHPLLALRYHGYQFGVYNPFLGDGRGFLYGQLRDIHGQLQDLGTKGSGQTPWSRGGDGRLTLKGGVREIIACEALHRLGVCTSRTLSLVETGEGLYRGDEPSPTRSSVMVRVARTHLRFGSCERLLHLGRADLLERLLRHVVALHYPELQGQPQPLSAFYGALSERVARLAAEWMVAGFTHGVLNTDNMSLAAESFDYGPFAFLERFDPGFTAAYFDHQGLYAYGRQPAICQHNLRLLQAPLALVLPQGLMEEQLQDFAAHYSRHYRACLLRRLGFGPATTTAMAEGLAAGMADPVPLTLRLLESWSIDYGAFFAGLRDTIGQEGALAGGPESLQPWSANNNGAPPREAWLAWRDAWWQHWNHLPREQRLQVPRTLQRWNLTITPTRPQIERVWAAIDQRDDWEPLEALLASWRPACR</sequence>
<comment type="catalytic activity">
    <reaction evidence="8">
        <text>L-tyrosyl-[protein] + UTP = O-(5'-uridylyl)-L-tyrosyl-[protein] + diphosphate</text>
        <dbReference type="Rhea" id="RHEA:83887"/>
        <dbReference type="Rhea" id="RHEA-COMP:10136"/>
        <dbReference type="Rhea" id="RHEA-COMP:20238"/>
        <dbReference type="ChEBI" id="CHEBI:33019"/>
        <dbReference type="ChEBI" id="CHEBI:46398"/>
        <dbReference type="ChEBI" id="CHEBI:46858"/>
        <dbReference type="ChEBI" id="CHEBI:90602"/>
    </reaction>
</comment>
<evidence type="ECO:0000256" key="4">
    <source>
        <dbReference type="ARBA" id="ARBA00022723"/>
    </source>
</evidence>
<feature type="binding site" evidence="8">
    <location>
        <position position="90"/>
    </location>
    <ligand>
        <name>ATP</name>
        <dbReference type="ChEBI" id="CHEBI:30616"/>
    </ligand>
</feature>
<keyword evidence="7 8" id="KW-0460">Magnesium</keyword>
<feature type="binding site" evidence="8">
    <location>
        <position position="263"/>
    </location>
    <ligand>
        <name>ATP</name>
        <dbReference type="ChEBI" id="CHEBI:30616"/>
    </ligand>
</feature>
<evidence type="ECO:0000256" key="1">
    <source>
        <dbReference type="ARBA" id="ARBA00009747"/>
    </source>
</evidence>
<keyword evidence="6 8" id="KW-0067">ATP-binding</keyword>
<feature type="binding site" evidence="8">
    <location>
        <position position="254"/>
    </location>
    <ligand>
        <name>Mg(2+)</name>
        <dbReference type="ChEBI" id="CHEBI:18420"/>
    </ligand>
</feature>
<comment type="caution">
    <text evidence="9">The sequence shown here is derived from an EMBL/GenBank/DDBJ whole genome shotgun (WGS) entry which is preliminary data.</text>
</comment>
<accession>A0A524RMC0</accession>
<comment type="similarity">
    <text evidence="1 8">Belongs to the SELO family.</text>
</comment>
<dbReference type="PANTHER" id="PTHR12153:SF15">
    <property type="entry name" value="PROTEIN ADENYLYLTRANSFERASE SELO, MITOCHONDRIAL"/>
    <property type="match status" value="1"/>
</dbReference>
<comment type="catalytic activity">
    <reaction evidence="8">
        <text>L-tyrosyl-[protein] + ATP = O-(5'-adenylyl)-L-tyrosyl-[protein] + diphosphate</text>
        <dbReference type="Rhea" id="RHEA:54288"/>
        <dbReference type="Rhea" id="RHEA-COMP:10136"/>
        <dbReference type="Rhea" id="RHEA-COMP:13846"/>
        <dbReference type="ChEBI" id="CHEBI:30616"/>
        <dbReference type="ChEBI" id="CHEBI:33019"/>
        <dbReference type="ChEBI" id="CHEBI:46858"/>
        <dbReference type="ChEBI" id="CHEBI:83624"/>
        <dbReference type="EC" id="2.7.7.108"/>
    </reaction>
</comment>
<dbReference type="AlphaFoldDB" id="A0A524RMC0"/>
<feature type="binding site" evidence="8">
    <location>
        <position position="91"/>
    </location>
    <ligand>
        <name>ATP</name>
        <dbReference type="ChEBI" id="CHEBI:30616"/>
    </ligand>
</feature>
<gene>
    <name evidence="8" type="primary">ydiU</name>
    <name evidence="8" type="synonym">selO</name>
    <name evidence="9" type="ORF">ERJ67_08095</name>
</gene>